<dbReference type="AlphaFoldDB" id="A0A848IJE1"/>
<dbReference type="Proteomes" id="UP000544134">
    <property type="component" value="Unassembled WGS sequence"/>
</dbReference>
<accession>A0A848IJE1</accession>
<keyword evidence="2" id="KW-1185">Reference proteome</keyword>
<organism evidence="1 2">
    <name type="scientific">Paraburkholderia polaris</name>
    <dbReference type="NCBI Taxonomy" id="2728848"/>
    <lineage>
        <taxon>Bacteria</taxon>
        <taxon>Pseudomonadati</taxon>
        <taxon>Pseudomonadota</taxon>
        <taxon>Betaproteobacteria</taxon>
        <taxon>Burkholderiales</taxon>
        <taxon>Burkholderiaceae</taxon>
        <taxon>Paraburkholderia</taxon>
    </lineage>
</organism>
<dbReference type="RefSeq" id="WP_169488236.1">
    <property type="nucleotide sequence ID" value="NZ_JABBGJ010000030.1"/>
</dbReference>
<dbReference type="EMBL" id="JABBGJ010000030">
    <property type="protein sequence ID" value="NMM01400.1"/>
    <property type="molecule type" value="Genomic_DNA"/>
</dbReference>
<evidence type="ECO:0000313" key="2">
    <source>
        <dbReference type="Proteomes" id="UP000544134"/>
    </source>
</evidence>
<sequence>MYLSRNELAVCVVTGRFRPVVRSKTILPSTASDNDGTHSVSVALTALTTWLCAHPLRSSIDWVIGIDHVRYLLLPWDERLASQSFCNTLAAALFAQQSTAGEIPFSAYQMRLAPLSFGRPLLAALIPSEVVKELTTFASRHQSRTQRITPALSAVWDCFFVRIKNDSGVLALVEGQRLLRVTYDHGHVSSLSVQPFSGRRTAAIPSDVTLAFPARNLTMAAAGDLALQGLASDDDARFAYALCGMV</sequence>
<evidence type="ECO:0000313" key="1">
    <source>
        <dbReference type="EMBL" id="NMM01400.1"/>
    </source>
</evidence>
<proteinExistence type="predicted"/>
<comment type="caution">
    <text evidence="1">The sequence shown here is derived from an EMBL/GenBank/DDBJ whole genome shotgun (WGS) entry which is preliminary data.</text>
</comment>
<name>A0A848IJE1_9BURK</name>
<gene>
    <name evidence="1" type="ORF">HHL24_26085</name>
</gene>
<protein>
    <submittedName>
        <fullName evidence="1">Uncharacterized protein</fullName>
    </submittedName>
</protein>
<reference evidence="1 2" key="1">
    <citation type="submission" date="2020-04" db="EMBL/GenBank/DDBJ databases">
        <title>Paraburkholderia sp. RP-4-7 isolated from soil.</title>
        <authorList>
            <person name="Dahal R.H."/>
        </authorList>
    </citation>
    <scope>NUCLEOTIDE SEQUENCE [LARGE SCALE GENOMIC DNA]</scope>
    <source>
        <strain evidence="1 2">RP-4-7</strain>
    </source>
</reference>